<evidence type="ECO:0000313" key="1">
    <source>
        <dbReference type="EMBL" id="KDR22392.1"/>
    </source>
</evidence>
<reference evidence="1 2" key="1">
    <citation type="journal article" date="2014" name="Nat. Commun.">
        <title>Molecular traces of alternative social organization in a termite genome.</title>
        <authorList>
            <person name="Terrapon N."/>
            <person name="Li C."/>
            <person name="Robertson H.M."/>
            <person name="Ji L."/>
            <person name="Meng X."/>
            <person name="Booth W."/>
            <person name="Chen Z."/>
            <person name="Childers C.P."/>
            <person name="Glastad K.M."/>
            <person name="Gokhale K."/>
            <person name="Gowin J."/>
            <person name="Gronenberg W."/>
            <person name="Hermansen R.A."/>
            <person name="Hu H."/>
            <person name="Hunt B.G."/>
            <person name="Huylmans A.K."/>
            <person name="Khalil S.M."/>
            <person name="Mitchell R.D."/>
            <person name="Munoz-Torres M.C."/>
            <person name="Mustard J.A."/>
            <person name="Pan H."/>
            <person name="Reese J.T."/>
            <person name="Scharf M.E."/>
            <person name="Sun F."/>
            <person name="Vogel H."/>
            <person name="Xiao J."/>
            <person name="Yang W."/>
            <person name="Yang Z."/>
            <person name="Yang Z."/>
            <person name="Zhou J."/>
            <person name="Zhu J."/>
            <person name="Brent C.S."/>
            <person name="Elsik C.G."/>
            <person name="Goodisman M.A."/>
            <person name="Liberles D.A."/>
            <person name="Roe R.M."/>
            <person name="Vargo E.L."/>
            <person name="Vilcinskas A."/>
            <person name="Wang J."/>
            <person name="Bornberg-Bauer E."/>
            <person name="Korb J."/>
            <person name="Zhang G."/>
            <person name="Liebig J."/>
        </authorList>
    </citation>
    <scope>NUCLEOTIDE SEQUENCE [LARGE SCALE GENOMIC DNA]</scope>
    <source>
        <tissue evidence="1">Whole organism</tissue>
    </source>
</reference>
<gene>
    <name evidence="1" type="ORF">L798_02483</name>
</gene>
<dbReference type="eggNOG" id="ENOG502SYUZ">
    <property type="taxonomic scope" value="Eukaryota"/>
</dbReference>
<proteinExistence type="predicted"/>
<sequence>MGPKKDTDSSKVKRKNTNIMIDVKKEIIAKHENGVRVSDLATSLIREICAKWGEVQSFVERYHPDKAVASHSINIFNDNAMCHFSNILKRRQKQITLDNFLVRQRPSESDAESSGAKR</sequence>
<organism evidence="1 2">
    <name type="scientific">Zootermopsis nevadensis</name>
    <name type="common">Dampwood termite</name>
    <dbReference type="NCBI Taxonomy" id="136037"/>
    <lineage>
        <taxon>Eukaryota</taxon>
        <taxon>Metazoa</taxon>
        <taxon>Ecdysozoa</taxon>
        <taxon>Arthropoda</taxon>
        <taxon>Hexapoda</taxon>
        <taxon>Insecta</taxon>
        <taxon>Pterygota</taxon>
        <taxon>Neoptera</taxon>
        <taxon>Polyneoptera</taxon>
        <taxon>Dictyoptera</taxon>
        <taxon>Blattodea</taxon>
        <taxon>Blattoidea</taxon>
        <taxon>Termitoidae</taxon>
        <taxon>Termopsidae</taxon>
        <taxon>Zootermopsis</taxon>
    </lineage>
</organism>
<keyword evidence="2" id="KW-1185">Reference proteome</keyword>
<accession>A0A067RF40</accession>
<dbReference type="AlphaFoldDB" id="A0A067RF40"/>
<dbReference type="EMBL" id="KK852508">
    <property type="protein sequence ID" value="KDR22392.1"/>
    <property type="molecule type" value="Genomic_DNA"/>
</dbReference>
<protein>
    <submittedName>
        <fullName evidence="1">Uncharacterized protein</fullName>
    </submittedName>
</protein>
<dbReference type="Proteomes" id="UP000027135">
    <property type="component" value="Unassembled WGS sequence"/>
</dbReference>
<dbReference type="InParanoid" id="A0A067RF40"/>
<name>A0A067RF40_ZOONE</name>
<evidence type="ECO:0000313" key="2">
    <source>
        <dbReference type="Proteomes" id="UP000027135"/>
    </source>
</evidence>